<evidence type="ECO:0000256" key="5">
    <source>
        <dbReference type="ARBA" id="ARBA00022490"/>
    </source>
</evidence>
<dbReference type="Pfam" id="PF01325">
    <property type="entry name" value="Fe_dep_repress"/>
    <property type="match status" value="1"/>
</dbReference>
<organism evidence="17 18">
    <name type="scientific">Corynebacterium uterequi</name>
    <dbReference type="NCBI Taxonomy" id="1072256"/>
    <lineage>
        <taxon>Bacteria</taxon>
        <taxon>Bacillati</taxon>
        <taxon>Actinomycetota</taxon>
        <taxon>Actinomycetes</taxon>
        <taxon>Mycobacteriales</taxon>
        <taxon>Corynebacteriaceae</taxon>
        <taxon>Corynebacterium</taxon>
    </lineage>
</organism>
<keyword evidence="9" id="KW-0238">DNA-binding</keyword>
<dbReference type="GO" id="GO:0046983">
    <property type="term" value="F:protein dimerization activity"/>
    <property type="evidence" value="ECO:0007669"/>
    <property type="project" value="InterPro"/>
</dbReference>
<dbReference type="Gene3D" id="1.10.60.10">
    <property type="entry name" value="Iron dependent repressor, metal binding and dimerisation domain"/>
    <property type="match status" value="1"/>
</dbReference>
<dbReference type="Pfam" id="PF04023">
    <property type="entry name" value="FeoA"/>
    <property type="match status" value="1"/>
</dbReference>
<dbReference type="InterPro" id="IPR022687">
    <property type="entry name" value="HTH_DTXR"/>
</dbReference>
<comment type="similarity">
    <text evidence="2">Belongs to the DtxR/MntR family.</text>
</comment>
<keyword evidence="5" id="KW-0963">Cytoplasm</keyword>
<comment type="subunit">
    <text evidence="3">Homodimer.</text>
</comment>
<evidence type="ECO:0000256" key="8">
    <source>
        <dbReference type="ARBA" id="ARBA00023015"/>
    </source>
</evidence>
<dbReference type="SUPFAM" id="SSF50037">
    <property type="entry name" value="C-terminal domain of transcriptional repressors"/>
    <property type="match status" value="1"/>
</dbReference>
<dbReference type="Pfam" id="PF02742">
    <property type="entry name" value="Fe_dep_repr_C"/>
    <property type="match status" value="1"/>
</dbReference>
<comment type="subcellular location">
    <subcellularLocation>
        <location evidence="1">Cytoplasm</location>
    </subcellularLocation>
</comment>
<evidence type="ECO:0000256" key="9">
    <source>
        <dbReference type="ARBA" id="ARBA00023125"/>
    </source>
</evidence>
<keyword evidence="7" id="KW-0408">Iron</keyword>
<sequence>MAPDLDSLPVSTQNYLKAVWVLREWDDAPVTKTALAARVGVTLSSASDAVRKLSQQGLLDNTHYGAVELTDHGRDLAVAMVRRHRLIETYLVAELGYTWDEVHAEAEKLEHAASNALVDAMARKLNYPMRDPHGDPIPTRDGRIETLDAIAVSALPRETLDAGCEARVERISDADPELLRYLAQHGVITGARIRLARGPAFTDTVSAKAYTVAHADTGNNALTLGPSAAAAIWVSLMSTPA</sequence>
<evidence type="ECO:0000256" key="13">
    <source>
        <dbReference type="ARBA" id="ARBA00032593"/>
    </source>
</evidence>
<evidence type="ECO:0000256" key="7">
    <source>
        <dbReference type="ARBA" id="ARBA00023004"/>
    </source>
</evidence>
<dbReference type="InterPro" id="IPR050536">
    <property type="entry name" value="DtxR_MntR_Metal-Reg"/>
</dbReference>
<keyword evidence="18" id="KW-1185">Reference proteome</keyword>
<evidence type="ECO:0000256" key="6">
    <source>
        <dbReference type="ARBA" id="ARBA00022491"/>
    </source>
</evidence>
<dbReference type="InterPro" id="IPR007167">
    <property type="entry name" value="Fe-transptr_FeoA-like"/>
</dbReference>
<keyword evidence="11" id="KW-0804">Transcription</keyword>
<evidence type="ECO:0000256" key="1">
    <source>
        <dbReference type="ARBA" id="ARBA00004496"/>
    </source>
</evidence>
<accession>A0A0G3HJ48</accession>
<dbReference type="InterPro" id="IPR036421">
    <property type="entry name" value="Fe_dep_repressor_sf"/>
</dbReference>
<dbReference type="OrthoDB" id="9791355at2"/>
<dbReference type="PROSITE" id="PS50944">
    <property type="entry name" value="HTH_DTXR"/>
    <property type="match status" value="1"/>
</dbReference>
<evidence type="ECO:0000256" key="14">
    <source>
        <dbReference type="ARBA" id="ARBA00032618"/>
    </source>
</evidence>
<reference evidence="18" key="2">
    <citation type="submission" date="2015-05" db="EMBL/GenBank/DDBJ databases">
        <title>Complete genome sequence of Corynebacterium uterequi DSM 45634, isolated from the uterus of a maiden mare.</title>
        <authorList>
            <person name="Ruckert C."/>
            <person name="Albersmeier A."/>
            <person name="Winkler A."/>
            <person name="Tauch A."/>
        </authorList>
    </citation>
    <scope>NUCLEOTIDE SEQUENCE [LARGE SCALE GENOMIC DNA]</scope>
    <source>
        <strain evidence="18">DSM 45634</strain>
    </source>
</reference>
<evidence type="ECO:0000256" key="15">
    <source>
        <dbReference type="ARBA" id="ARBA00033329"/>
    </source>
</evidence>
<reference evidence="17 18" key="1">
    <citation type="journal article" date="2015" name="Genome Announc.">
        <title>Virulence Factor Genes Detected in the Complete Genome Sequence of Corynebacterium uterequi DSM 45634, Isolated from the Uterus of a Maiden Mare.</title>
        <authorList>
            <person name="Ruckert C."/>
            <person name="Kriete M."/>
            <person name="Jaenicke S."/>
            <person name="Winkler A."/>
            <person name="Tauch A."/>
        </authorList>
    </citation>
    <scope>NUCLEOTIDE SEQUENCE [LARGE SCALE GENOMIC DNA]</scope>
    <source>
        <strain evidence="17 18">DSM 45634</strain>
    </source>
</reference>
<dbReference type="SUPFAM" id="SSF47979">
    <property type="entry name" value="Iron-dependent repressor protein, dimerization domain"/>
    <property type="match status" value="1"/>
</dbReference>
<dbReference type="GO" id="GO:0045892">
    <property type="term" value="P:negative regulation of DNA-templated transcription"/>
    <property type="evidence" value="ECO:0007669"/>
    <property type="project" value="TreeGrafter"/>
</dbReference>
<evidence type="ECO:0000259" key="16">
    <source>
        <dbReference type="PROSITE" id="PS50944"/>
    </source>
</evidence>
<evidence type="ECO:0000256" key="10">
    <source>
        <dbReference type="ARBA" id="ARBA00023159"/>
    </source>
</evidence>
<dbReference type="SMART" id="SM00899">
    <property type="entry name" value="FeoA"/>
    <property type="match status" value="1"/>
</dbReference>
<keyword evidence="10" id="KW-0010">Activator</keyword>
<keyword evidence="6" id="KW-0678">Repressor</keyword>
<dbReference type="FunFam" id="1.10.60.10:FF:000004">
    <property type="entry name" value="DtxR family transcriptional regulator"/>
    <property type="match status" value="1"/>
</dbReference>
<evidence type="ECO:0000256" key="12">
    <source>
        <dbReference type="ARBA" id="ARBA00023211"/>
    </source>
</evidence>
<dbReference type="PANTHER" id="PTHR33238:SF11">
    <property type="entry name" value="TRANSCRIPTIONAL REGULATOR MNTR"/>
    <property type="match status" value="1"/>
</dbReference>
<dbReference type="InterPro" id="IPR036388">
    <property type="entry name" value="WH-like_DNA-bd_sf"/>
</dbReference>
<dbReference type="InterPro" id="IPR038157">
    <property type="entry name" value="FeoA_core_dom"/>
</dbReference>
<evidence type="ECO:0000313" key="17">
    <source>
        <dbReference type="EMBL" id="AKK11127.1"/>
    </source>
</evidence>
<name>A0A0G3HJ48_9CORY</name>
<keyword evidence="12" id="KW-0464">Manganese</keyword>
<dbReference type="EMBL" id="CP011546">
    <property type="protein sequence ID" value="AKK11127.1"/>
    <property type="molecule type" value="Genomic_DNA"/>
</dbReference>
<dbReference type="PATRIC" id="fig|1072256.5.peg.1120"/>
<dbReference type="KEGG" id="cut:CUTER_05655"/>
<dbReference type="STRING" id="1072256.CUTER_05655"/>
<dbReference type="SMART" id="SM00529">
    <property type="entry name" value="HTH_DTXR"/>
    <property type="match status" value="1"/>
</dbReference>
<dbReference type="GO" id="GO:0005737">
    <property type="term" value="C:cytoplasm"/>
    <property type="evidence" value="ECO:0007669"/>
    <property type="project" value="UniProtKB-SubCell"/>
</dbReference>
<evidence type="ECO:0000256" key="3">
    <source>
        <dbReference type="ARBA" id="ARBA00011738"/>
    </source>
</evidence>
<dbReference type="SUPFAM" id="SSF46785">
    <property type="entry name" value="Winged helix' DNA-binding domain"/>
    <property type="match status" value="1"/>
</dbReference>
<dbReference type="GO" id="GO:0003700">
    <property type="term" value="F:DNA-binding transcription factor activity"/>
    <property type="evidence" value="ECO:0007669"/>
    <property type="project" value="InterPro"/>
</dbReference>
<dbReference type="Gene3D" id="2.30.30.90">
    <property type="match status" value="1"/>
</dbReference>
<dbReference type="AlphaFoldDB" id="A0A0G3HJ48"/>
<dbReference type="Gene3D" id="1.10.10.10">
    <property type="entry name" value="Winged helix-like DNA-binding domain superfamily/Winged helix DNA-binding domain"/>
    <property type="match status" value="1"/>
</dbReference>
<dbReference type="Proteomes" id="UP000035548">
    <property type="component" value="Chromosome"/>
</dbReference>
<dbReference type="GO" id="GO:0003677">
    <property type="term" value="F:DNA binding"/>
    <property type="evidence" value="ECO:0007669"/>
    <property type="project" value="UniProtKB-KW"/>
</dbReference>
<keyword evidence="8" id="KW-0805">Transcription regulation</keyword>
<evidence type="ECO:0000256" key="4">
    <source>
        <dbReference type="ARBA" id="ARBA00016140"/>
    </source>
</evidence>
<evidence type="ECO:0000256" key="11">
    <source>
        <dbReference type="ARBA" id="ARBA00023163"/>
    </source>
</evidence>
<proteinExistence type="inferred from homology"/>
<dbReference type="InterPro" id="IPR036390">
    <property type="entry name" value="WH_DNA-bd_sf"/>
</dbReference>
<evidence type="ECO:0000256" key="2">
    <source>
        <dbReference type="ARBA" id="ARBA00007871"/>
    </source>
</evidence>
<evidence type="ECO:0000313" key="18">
    <source>
        <dbReference type="Proteomes" id="UP000035548"/>
    </source>
</evidence>
<gene>
    <name evidence="17" type="ORF">CUTER_05655</name>
</gene>
<dbReference type="InterPro" id="IPR008988">
    <property type="entry name" value="Transcriptional_repressor_C"/>
</dbReference>
<protein>
    <recommendedName>
        <fullName evidence="4">Diphtheria toxin repressor</fullName>
    </recommendedName>
    <alternativeName>
        <fullName evidence="14">Iron-dependent diphtheria tox regulatory element</fullName>
    </alternativeName>
    <alternativeName>
        <fullName evidence="13">Manganese transport regulator</fullName>
    </alternativeName>
    <alternativeName>
        <fullName evidence="15">Tox regulatory factor</fullName>
    </alternativeName>
</protein>
<dbReference type="GO" id="GO:0046914">
    <property type="term" value="F:transition metal ion binding"/>
    <property type="evidence" value="ECO:0007669"/>
    <property type="project" value="InterPro"/>
</dbReference>
<dbReference type="InterPro" id="IPR001367">
    <property type="entry name" value="Fe_dep_repressor"/>
</dbReference>
<feature type="domain" description="HTH dtxR-type" evidence="16">
    <location>
        <begin position="1"/>
        <end position="70"/>
    </location>
</feature>
<dbReference type="RefSeq" id="WP_047259591.1">
    <property type="nucleotide sequence ID" value="NZ_CP011546.1"/>
</dbReference>
<dbReference type="PANTHER" id="PTHR33238">
    <property type="entry name" value="IRON (METAL) DEPENDENT REPRESSOR, DTXR FAMILY"/>
    <property type="match status" value="1"/>
</dbReference>
<dbReference type="InterPro" id="IPR022689">
    <property type="entry name" value="Iron_dep_repressor"/>
</dbReference>